<dbReference type="GO" id="GO:0009432">
    <property type="term" value="P:SOS response"/>
    <property type="evidence" value="ECO:0007669"/>
    <property type="project" value="UniProtKB-UniRule"/>
</dbReference>
<dbReference type="FunFam" id="3.40.50.300:FF:000156">
    <property type="entry name" value="ATP-dependent DNA helicase recQ"/>
    <property type="match status" value="1"/>
</dbReference>
<evidence type="ECO:0000256" key="1">
    <source>
        <dbReference type="ARBA" id="ARBA00001946"/>
    </source>
</evidence>
<dbReference type="GO" id="GO:0046872">
    <property type="term" value="F:metal ion binding"/>
    <property type="evidence" value="ECO:0007669"/>
    <property type="project" value="UniProtKB-KW"/>
</dbReference>
<comment type="cofactor">
    <cofactor evidence="2">
        <name>Zn(2+)</name>
        <dbReference type="ChEBI" id="CHEBI:29105"/>
    </cofactor>
</comment>
<dbReference type="PANTHER" id="PTHR13710">
    <property type="entry name" value="DNA HELICASE RECQ FAMILY MEMBER"/>
    <property type="match status" value="1"/>
</dbReference>
<dbReference type="GO" id="GO:0005524">
    <property type="term" value="F:ATP binding"/>
    <property type="evidence" value="ECO:0007669"/>
    <property type="project" value="UniProtKB-KW"/>
</dbReference>
<dbReference type="SUPFAM" id="SSF52540">
    <property type="entry name" value="P-loop containing nucleoside triphosphate hydrolases"/>
    <property type="match status" value="2"/>
</dbReference>
<dbReference type="PROSITE" id="PS50967">
    <property type="entry name" value="HRDC"/>
    <property type="match status" value="1"/>
</dbReference>
<dbReference type="GO" id="GO:0043590">
    <property type="term" value="C:bacterial nucleoid"/>
    <property type="evidence" value="ECO:0007669"/>
    <property type="project" value="TreeGrafter"/>
</dbReference>
<dbReference type="InterPro" id="IPR001650">
    <property type="entry name" value="Helicase_C-like"/>
</dbReference>
<sequence>MNGIVANTDRLEQLLKDHFGFTSFRHNQQAIIENVLAGKDSMVLMPTGGGKSICYQLPALAMDGLAIVVSPLIALMKDQVDALHLNGIEAAFLNSTLSLNEQQLILQRLPSQHSPAREDHLKLLYISPERLLGERNFLHYLKENTRVCLFAIDEAHCISSWGHDFRPEYLLLGELKKQFPSVPVVALTATADKRTKEDIIDKLGFSHYTSFENSFNRPNISYYIKPRKHYFEQLCAYLKTHDKDAGIIYCLSRANTEDLAAKLQARGFQAEAYHAGLEKRVRDQRQEQFLRDEIRIIVATIAFGMGINKSNVRYVIHTDMPKNLEGYYQETGRAGRDGLASEAILYYSAADLFKLRNFAKVEDNEEQSAILLQKLRKMADYCELRTCRRKFLLNYFGEAAGNECGSCDVCLTDAVKTDMTIAAQKALSAVSRLQERFGMNYVIDFLRGSSTVKPFHQSLKTWGAGKEFSKDQWRSFLRELIHLGHLQQSEGEYPLLQLTESSWQILRGAQTVLLTTISEEKKVSKERGAGISYTTVIDEETGVTVSIPMEGDAPQPENDLFEELKLLRKKIAVKENVPPYIVFSDATLTELATYLPITSSDIAKISGFGAIKLAKYGEAFLDAVQNYCIRHQLKTRIEWKAEKRKR</sequence>
<keyword evidence="9" id="KW-0862">Zinc</keyword>
<dbReference type="InterPro" id="IPR036388">
    <property type="entry name" value="WH-like_DNA-bd_sf"/>
</dbReference>
<dbReference type="Pfam" id="PF00270">
    <property type="entry name" value="DEAD"/>
    <property type="match status" value="1"/>
</dbReference>
<dbReference type="Pfam" id="PF16124">
    <property type="entry name" value="RecQ_Zn_bind"/>
    <property type="match status" value="1"/>
</dbReference>
<keyword evidence="13" id="KW-0234">DNA repair</keyword>
<evidence type="ECO:0000259" key="18">
    <source>
        <dbReference type="PROSITE" id="PS51192"/>
    </source>
</evidence>
<dbReference type="InterPro" id="IPR006293">
    <property type="entry name" value="DNA_helicase_ATP-dep_RecQ_bac"/>
</dbReference>
<dbReference type="Pfam" id="PF00271">
    <property type="entry name" value="Helicase_C"/>
    <property type="match status" value="1"/>
</dbReference>
<evidence type="ECO:0000256" key="12">
    <source>
        <dbReference type="ARBA" id="ARBA00023172"/>
    </source>
</evidence>
<keyword evidence="4" id="KW-0479">Metal-binding</keyword>
<dbReference type="FunFam" id="3.40.50.300:FF:000296">
    <property type="entry name" value="ATP-dependent DNA helicase RecQ"/>
    <property type="match status" value="1"/>
</dbReference>
<comment type="similarity">
    <text evidence="3">Belongs to the helicase family. RecQ subfamily.</text>
</comment>
<dbReference type="SMART" id="SM00487">
    <property type="entry name" value="DEXDc"/>
    <property type="match status" value="1"/>
</dbReference>
<comment type="catalytic activity">
    <reaction evidence="15">
        <text>Couples ATP hydrolysis with the unwinding of duplex DNA by translocating in the 3'-5' direction.</text>
        <dbReference type="EC" id="5.6.2.4"/>
    </reaction>
</comment>
<dbReference type="InterPro" id="IPR032284">
    <property type="entry name" value="RecQ_Zn-bd"/>
</dbReference>
<dbReference type="Proteomes" id="UP000290545">
    <property type="component" value="Unassembled WGS sequence"/>
</dbReference>
<dbReference type="Gene3D" id="1.10.150.80">
    <property type="entry name" value="HRDC domain"/>
    <property type="match status" value="1"/>
</dbReference>
<evidence type="ECO:0000256" key="7">
    <source>
        <dbReference type="ARBA" id="ARBA00022801"/>
    </source>
</evidence>
<evidence type="ECO:0000256" key="16">
    <source>
        <dbReference type="NCBIfam" id="TIGR01389"/>
    </source>
</evidence>
<dbReference type="RefSeq" id="WP_129005752.1">
    <property type="nucleotide sequence ID" value="NZ_SDHZ01000005.1"/>
</dbReference>
<dbReference type="InterPro" id="IPR027417">
    <property type="entry name" value="P-loop_NTPase"/>
</dbReference>
<dbReference type="NCBIfam" id="TIGR00614">
    <property type="entry name" value="recQ_fam"/>
    <property type="match status" value="1"/>
</dbReference>
<dbReference type="Pfam" id="PF09382">
    <property type="entry name" value="RQC"/>
    <property type="match status" value="1"/>
</dbReference>
<dbReference type="GO" id="GO:0016787">
    <property type="term" value="F:hydrolase activity"/>
    <property type="evidence" value="ECO:0007669"/>
    <property type="project" value="UniProtKB-KW"/>
</dbReference>
<dbReference type="InterPro" id="IPR018982">
    <property type="entry name" value="RQC_domain"/>
</dbReference>
<keyword evidence="8 20" id="KW-0347">Helicase</keyword>
<keyword evidence="6" id="KW-0227">DNA damage</keyword>
<evidence type="ECO:0000259" key="19">
    <source>
        <dbReference type="PROSITE" id="PS51194"/>
    </source>
</evidence>
<accession>A0A4Q1D154</accession>
<dbReference type="InterPro" id="IPR011545">
    <property type="entry name" value="DEAD/DEAH_box_helicase_dom"/>
</dbReference>
<dbReference type="AlphaFoldDB" id="A0A4Q1D154"/>
<dbReference type="NCBIfam" id="TIGR01389">
    <property type="entry name" value="recQ"/>
    <property type="match status" value="1"/>
</dbReference>
<dbReference type="PROSITE" id="PS51194">
    <property type="entry name" value="HELICASE_CTER"/>
    <property type="match status" value="1"/>
</dbReference>
<dbReference type="Pfam" id="PF00570">
    <property type="entry name" value="HRDC"/>
    <property type="match status" value="1"/>
</dbReference>
<keyword evidence="5" id="KW-0547">Nucleotide-binding</keyword>
<evidence type="ECO:0000313" key="21">
    <source>
        <dbReference type="Proteomes" id="UP000290545"/>
    </source>
</evidence>
<dbReference type="SMART" id="SM00956">
    <property type="entry name" value="RQC"/>
    <property type="match status" value="1"/>
</dbReference>
<keyword evidence="7 20" id="KW-0378">Hydrolase</keyword>
<dbReference type="CDD" id="cd18794">
    <property type="entry name" value="SF2_C_RecQ"/>
    <property type="match status" value="1"/>
</dbReference>
<dbReference type="GO" id="GO:0005737">
    <property type="term" value="C:cytoplasm"/>
    <property type="evidence" value="ECO:0007669"/>
    <property type="project" value="TreeGrafter"/>
</dbReference>
<dbReference type="GO" id="GO:0043138">
    <property type="term" value="F:3'-5' DNA helicase activity"/>
    <property type="evidence" value="ECO:0007669"/>
    <property type="project" value="UniProtKB-EC"/>
</dbReference>
<evidence type="ECO:0000256" key="13">
    <source>
        <dbReference type="ARBA" id="ARBA00023204"/>
    </source>
</evidence>
<evidence type="ECO:0000256" key="15">
    <source>
        <dbReference type="ARBA" id="ARBA00034617"/>
    </source>
</evidence>
<dbReference type="OrthoDB" id="9763310at2"/>
<keyword evidence="10" id="KW-0067">ATP-binding</keyword>
<name>A0A4Q1D154_9BACT</name>
<gene>
    <name evidence="20" type="primary">recQ</name>
    <name evidence="20" type="ORF">ESB13_21400</name>
</gene>
<dbReference type="PROSITE" id="PS51192">
    <property type="entry name" value="HELICASE_ATP_BIND_1"/>
    <property type="match status" value="1"/>
</dbReference>
<dbReference type="InterPro" id="IPR002121">
    <property type="entry name" value="HRDC_dom"/>
</dbReference>
<dbReference type="GO" id="GO:0006281">
    <property type="term" value="P:DNA repair"/>
    <property type="evidence" value="ECO:0007669"/>
    <property type="project" value="UniProtKB-KW"/>
</dbReference>
<dbReference type="PANTHER" id="PTHR13710:SF105">
    <property type="entry name" value="ATP-DEPENDENT DNA HELICASE Q1"/>
    <property type="match status" value="1"/>
</dbReference>
<dbReference type="InterPro" id="IPR010997">
    <property type="entry name" value="HRDC-like_sf"/>
</dbReference>
<proteinExistence type="inferred from homology"/>
<evidence type="ECO:0000313" key="20">
    <source>
        <dbReference type="EMBL" id="RXK80725.1"/>
    </source>
</evidence>
<dbReference type="InterPro" id="IPR044876">
    <property type="entry name" value="HRDC_dom_sf"/>
</dbReference>
<reference evidence="20 21" key="1">
    <citation type="submission" date="2019-01" db="EMBL/GenBank/DDBJ databases">
        <title>Filimonas sp. strain TTM-71.</title>
        <authorList>
            <person name="Chen W.-M."/>
        </authorList>
    </citation>
    <scope>NUCLEOTIDE SEQUENCE [LARGE SCALE GENOMIC DNA]</scope>
    <source>
        <strain evidence="20 21">TTM-71</strain>
    </source>
</reference>
<evidence type="ECO:0000256" key="8">
    <source>
        <dbReference type="ARBA" id="ARBA00022806"/>
    </source>
</evidence>
<dbReference type="GO" id="GO:0030894">
    <property type="term" value="C:replisome"/>
    <property type="evidence" value="ECO:0007669"/>
    <property type="project" value="TreeGrafter"/>
</dbReference>
<feature type="domain" description="HRDC" evidence="17">
    <location>
        <begin position="554"/>
        <end position="634"/>
    </location>
</feature>
<evidence type="ECO:0000256" key="6">
    <source>
        <dbReference type="ARBA" id="ARBA00022763"/>
    </source>
</evidence>
<dbReference type="EMBL" id="SDHZ01000005">
    <property type="protein sequence ID" value="RXK80725.1"/>
    <property type="molecule type" value="Genomic_DNA"/>
</dbReference>
<evidence type="ECO:0000256" key="14">
    <source>
        <dbReference type="ARBA" id="ARBA00023235"/>
    </source>
</evidence>
<keyword evidence="21" id="KW-1185">Reference proteome</keyword>
<comment type="caution">
    <text evidence="20">The sequence shown here is derived from an EMBL/GenBank/DDBJ whole genome shotgun (WGS) entry which is preliminary data.</text>
</comment>
<dbReference type="GO" id="GO:0006310">
    <property type="term" value="P:DNA recombination"/>
    <property type="evidence" value="ECO:0007669"/>
    <property type="project" value="UniProtKB-UniRule"/>
</dbReference>
<evidence type="ECO:0000256" key="10">
    <source>
        <dbReference type="ARBA" id="ARBA00022840"/>
    </source>
</evidence>
<dbReference type="SUPFAM" id="SSF47819">
    <property type="entry name" value="HRDC-like"/>
    <property type="match status" value="1"/>
</dbReference>
<dbReference type="SMART" id="SM00341">
    <property type="entry name" value="HRDC"/>
    <property type="match status" value="1"/>
</dbReference>
<feature type="domain" description="Helicase C-terminal" evidence="19">
    <location>
        <begin position="230"/>
        <end position="379"/>
    </location>
</feature>
<keyword evidence="11" id="KW-0238">DNA-binding</keyword>
<dbReference type="GO" id="GO:0003677">
    <property type="term" value="F:DNA binding"/>
    <property type="evidence" value="ECO:0007669"/>
    <property type="project" value="UniProtKB-KW"/>
</dbReference>
<organism evidence="20 21">
    <name type="scientific">Filimonas effusa</name>
    <dbReference type="NCBI Taxonomy" id="2508721"/>
    <lineage>
        <taxon>Bacteria</taxon>
        <taxon>Pseudomonadati</taxon>
        <taxon>Bacteroidota</taxon>
        <taxon>Chitinophagia</taxon>
        <taxon>Chitinophagales</taxon>
        <taxon>Chitinophagaceae</taxon>
        <taxon>Filimonas</taxon>
    </lineage>
</organism>
<evidence type="ECO:0000256" key="11">
    <source>
        <dbReference type="ARBA" id="ARBA00023125"/>
    </source>
</evidence>
<dbReference type="InterPro" id="IPR004589">
    <property type="entry name" value="DNA_helicase_ATP-dep_RecQ"/>
</dbReference>
<feature type="domain" description="Helicase ATP-binding" evidence="18">
    <location>
        <begin position="32"/>
        <end position="209"/>
    </location>
</feature>
<dbReference type="EC" id="5.6.2.4" evidence="16"/>
<evidence type="ECO:0000256" key="3">
    <source>
        <dbReference type="ARBA" id="ARBA00005446"/>
    </source>
</evidence>
<dbReference type="GO" id="GO:0006260">
    <property type="term" value="P:DNA replication"/>
    <property type="evidence" value="ECO:0007669"/>
    <property type="project" value="InterPro"/>
</dbReference>
<protein>
    <recommendedName>
        <fullName evidence="16">DNA helicase RecQ</fullName>
        <ecNumber evidence="16">5.6.2.4</ecNumber>
    </recommendedName>
</protein>
<evidence type="ECO:0000259" key="17">
    <source>
        <dbReference type="PROSITE" id="PS50967"/>
    </source>
</evidence>
<dbReference type="CDD" id="cd17920">
    <property type="entry name" value="DEXHc_RecQ"/>
    <property type="match status" value="1"/>
</dbReference>
<keyword evidence="14" id="KW-0413">Isomerase</keyword>
<dbReference type="InterPro" id="IPR014001">
    <property type="entry name" value="Helicase_ATP-bd"/>
</dbReference>
<dbReference type="Gene3D" id="3.40.50.300">
    <property type="entry name" value="P-loop containing nucleotide triphosphate hydrolases"/>
    <property type="match status" value="2"/>
</dbReference>
<evidence type="ECO:0000256" key="5">
    <source>
        <dbReference type="ARBA" id="ARBA00022741"/>
    </source>
</evidence>
<dbReference type="SMART" id="SM00490">
    <property type="entry name" value="HELICc"/>
    <property type="match status" value="1"/>
</dbReference>
<dbReference type="Gene3D" id="1.10.10.10">
    <property type="entry name" value="Winged helix-like DNA-binding domain superfamily/Winged helix DNA-binding domain"/>
    <property type="match status" value="1"/>
</dbReference>
<comment type="cofactor">
    <cofactor evidence="1">
        <name>Mg(2+)</name>
        <dbReference type="ChEBI" id="CHEBI:18420"/>
    </cofactor>
</comment>
<evidence type="ECO:0000256" key="4">
    <source>
        <dbReference type="ARBA" id="ARBA00022723"/>
    </source>
</evidence>
<evidence type="ECO:0000256" key="2">
    <source>
        <dbReference type="ARBA" id="ARBA00001947"/>
    </source>
</evidence>
<evidence type="ECO:0000256" key="9">
    <source>
        <dbReference type="ARBA" id="ARBA00022833"/>
    </source>
</evidence>
<dbReference type="GO" id="GO:0009378">
    <property type="term" value="F:four-way junction helicase activity"/>
    <property type="evidence" value="ECO:0007669"/>
    <property type="project" value="TreeGrafter"/>
</dbReference>
<keyword evidence="12" id="KW-0233">DNA recombination</keyword>